<name>A0A3B1DL80_9ZZZZ</name>
<dbReference type="EMBL" id="UOGJ01000110">
    <property type="protein sequence ID" value="VAX36814.1"/>
    <property type="molecule type" value="Genomic_DNA"/>
</dbReference>
<organism evidence="1">
    <name type="scientific">hydrothermal vent metagenome</name>
    <dbReference type="NCBI Taxonomy" id="652676"/>
    <lineage>
        <taxon>unclassified sequences</taxon>
        <taxon>metagenomes</taxon>
        <taxon>ecological metagenomes</taxon>
    </lineage>
</organism>
<proteinExistence type="predicted"/>
<dbReference type="InterPro" id="IPR011990">
    <property type="entry name" value="TPR-like_helical_dom_sf"/>
</dbReference>
<dbReference type="Gene3D" id="1.20.58.320">
    <property type="entry name" value="TPR-like"/>
    <property type="match status" value="1"/>
</dbReference>
<reference evidence="1" key="1">
    <citation type="submission" date="2018-06" db="EMBL/GenBank/DDBJ databases">
        <authorList>
            <person name="Zhirakovskaya E."/>
        </authorList>
    </citation>
    <scope>NUCLEOTIDE SEQUENCE</scope>
</reference>
<evidence type="ECO:0000313" key="1">
    <source>
        <dbReference type="EMBL" id="VAX36814.1"/>
    </source>
</evidence>
<evidence type="ECO:0008006" key="2">
    <source>
        <dbReference type="Google" id="ProtNLM"/>
    </source>
</evidence>
<gene>
    <name evidence="1" type="ORF">MNBD_UNCLBAC01-1318</name>
</gene>
<dbReference type="InterPro" id="IPR010323">
    <property type="entry name" value="DUF924"/>
</dbReference>
<dbReference type="Gene3D" id="1.25.40.10">
    <property type="entry name" value="Tetratricopeptide repeat domain"/>
    <property type="match status" value="1"/>
</dbReference>
<sequence length="192" mass="23444">MKKNAIEDILNYWFEGVDDTVIIRKKDRPFCKWFFSNKRMDTEIKERFEINLKQATEGEYKDWEESMRGRLALILLFDQFSRNIYRHRSHMFAYDDLAVELSLRSIHENRDQELQFIERVFLYMPFMHAEDLEKQKISVKCFIRLVEDVKKLNVQNISYYEYHLSYAQKQQAIIVQHGRFLHRDAVRYKTPS</sequence>
<dbReference type="AlphaFoldDB" id="A0A3B1DL80"/>
<accession>A0A3B1DL80</accession>
<protein>
    <recommendedName>
        <fullName evidence="2">Transmembrane protein</fullName>
    </recommendedName>
</protein>
<dbReference type="Pfam" id="PF06041">
    <property type="entry name" value="DUF924"/>
    <property type="match status" value="1"/>
</dbReference>
<dbReference type="SUPFAM" id="SSF48452">
    <property type="entry name" value="TPR-like"/>
    <property type="match status" value="1"/>
</dbReference>